<dbReference type="AlphaFoldDB" id="A0AAD7JPL8"/>
<organism evidence="5 6">
    <name type="scientific">Mycena metata</name>
    <dbReference type="NCBI Taxonomy" id="1033252"/>
    <lineage>
        <taxon>Eukaryota</taxon>
        <taxon>Fungi</taxon>
        <taxon>Dikarya</taxon>
        <taxon>Basidiomycota</taxon>
        <taxon>Agaricomycotina</taxon>
        <taxon>Agaricomycetes</taxon>
        <taxon>Agaricomycetidae</taxon>
        <taxon>Agaricales</taxon>
        <taxon>Marasmiineae</taxon>
        <taxon>Mycenaceae</taxon>
        <taxon>Mycena</taxon>
    </lineage>
</organism>
<dbReference type="Proteomes" id="UP001215598">
    <property type="component" value="Unassembled WGS sequence"/>
</dbReference>
<dbReference type="EMBL" id="JARKIB010000018">
    <property type="protein sequence ID" value="KAJ7769320.1"/>
    <property type="molecule type" value="Genomic_DNA"/>
</dbReference>
<dbReference type="PANTHER" id="PTHR35185">
    <property type="entry name" value="SERINE/THREONINE-RICH PROTEIN ADG2-RELATED"/>
    <property type="match status" value="1"/>
</dbReference>
<reference evidence="5" key="1">
    <citation type="submission" date="2023-03" db="EMBL/GenBank/DDBJ databases">
        <title>Massive genome expansion in bonnet fungi (Mycena s.s.) driven by repeated elements and novel gene families across ecological guilds.</title>
        <authorList>
            <consortium name="Lawrence Berkeley National Laboratory"/>
            <person name="Harder C.B."/>
            <person name="Miyauchi S."/>
            <person name="Viragh M."/>
            <person name="Kuo A."/>
            <person name="Thoen E."/>
            <person name="Andreopoulos B."/>
            <person name="Lu D."/>
            <person name="Skrede I."/>
            <person name="Drula E."/>
            <person name="Henrissat B."/>
            <person name="Morin E."/>
            <person name="Kohler A."/>
            <person name="Barry K."/>
            <person name="LaButti K."/>
            <person name="Morin E."/>
            <person name="Salamov A."/>
            <person name="Lipzen A."/>
            <person name="Mereny Z."/>
            <person name="Hegedus B."/>
            <person name="Baldrian P."/>
            <person name="Stursova M."/>
            <person name="Weitz H."/>
            <person name="Taylor A."/>
            <person name="Grigoriev I.V."/>
            <person name="Nagy L.G."/>
            <person name="Martin F."/>
            <person name="Kauserud H."/>
        </authorList>
    </citation>
    <scope>NUCLEOTIDE SEQUENCE</scope>
    <source>
        <strain evidence="5">CBHHK182m</strain>
    </source>
</reference>
<feature type="region of interest" description="Disordered" evidence="2">
    <location>
        <begin position="116"/>
        <end position="180"/>
    </location>
</feature>
<sequence>MFTNVCFTLALAASSAFALTVNTPSGVTSGGTTTITWTSTSSDSVFSIELLHSSFNSDFAIANNVQPANNNLTVTIPPVPADDDYTLQFVNITDINQVFATSGSFSIGAAVSASGSSTGSGTGGSSTSGAAGPSSTSGASGSTTASGSASGSKASSTSPSSSGSASASGSSISPSTTPSGAAPFRAPISVAVSALVAVAAAAFVL</sequence>
<comment type="caution">
    <text evidence="5">The sequence shown here is derived from an EMBL/GenBank/DDBJ whole genome shotgun (WGS) entry which is preliminary data.</text>
</comment>
<evidence type="ECO:0000313" key="6">
    <source>
        <dbReference type="Proteomes" id="UP001215598"/>
    </source>
</evidence>
<feature type="compositionally biased region" description="Low complexity" evidence="2">
    <location>
        <begin position="127"/>
        <end position="180"/>
    </location>
</feature>
<keyword evidence="1 3" id="KW-0732">Signal</keyword>
<proteinExistence type="predicted"/>
<evidence type="ECO:0000313" key="5">
    <source>
        <dbReference type="EMBL" id="KAJ7769320.1"/>
    </source>
</evidence>
<dbReference type="InterPro" id="IPR052479">
    <property type="entry name" value="GPI-anchor_Adhesion_Reg"/>
</dbReference>
<feature type="chain" id="PRO_5042247114" description="Yeast cell wall synthesis Kre9/Knh1-like N-terminal domain-containing protein" evidence="3">
    <location>
        <begin position="19"/>
        <end position="205"/>
    </location>
</feature>
<feature type="domain" description="Yeast cell wall synthesis Kre9/Knh1-like N-terminal" evidence="4">
    <location>
        <begin position="27"/>
        <end position="107"/>
    </location>
</feature>
<gene>
    <name evidence="5" type="ORF">B0H16DRAFT_1517464</name>
</gene>
<dbReference type="Pfam" id="PF10342">
    <property type="entry name" value="Kre9_KNH"/>
    <property type="match status" value="1"/>
</dbReference>
<accession>A0AAD7JPL8</accession>
<evidence type="ECO:0000259" key="4">
    <source>
        <dbReference type="Pfam" id="PF10342"/>
    </source>
</evidence>
<dbReference type="PANTHER" id="PTHR35185:SF1">
    <property type="entry name" value="UPF0619 GPI-ANCHORED MEMBRANE PROTEIN C1322.10"/>
    <property type="match status" value="1"/>
</dbReference>
<evidence type="ECO:0000256" key="1">
    <source>
        <dbReference type="ARBA" id="ARBA00022729"/>
    </source>
</evidence>
<feature type="signal peptide" evidence="3">
    <location>
        <begin position="1"/>
        <end position="18"/>
    </location>
</feature>
<name>A0AAD7JPL8_9AGAR</name>
<evidence type="ECO:0000256" key="2">
    <source>
        <dbReference type="SAM" id="MobiDB-lite"/>
    </source>
</evidence>
<dbReference type="InterPro" id="IPR018466">
    <property type="entry name" value="Kre9/Knh1-like_N"/>
</dbReference>
<keyword evidence="6" id="KW-1185">Reference proteome</keyword>
<evidence type="ECO:0000256" key="3">
    <source>
        <dbReference type="SAM" id="SignalP"/>
    </source>
</evidence>
<protein>
    <recommendedName>
        <fullName evidence="4">Yeast cell wall synthesis Kre9/Knh1-like N-terminal domain-containing protein</fullName>
    </recommendedName>
</protein>